<protein>
    <submittedName>
        <fullName evidence="1">Uncharacterized protein</fullName>
    </submittedName>
</protein>
<sequence>MVERIYALYIQCRKSLLADDKHSIDIASFDEYEEKSERVLQLLPRMEVSTKKIFGFTHRLLKIFLQLTKVLSMMPNLQLKFIHLFGSSSPQKRYTRRCKEHMLVDHITYLKHRWSKTNRR</sequence>
<organism evidence="2">
    <name type="scientific">Selaginella moellendorffii</name>
    <name type="common">Spikemoss</name>
    <dbReference type="NCBI Taxonomy" id="88036"/>
    <lineage>
        <taxon>Eukaryota</taxon>
        <taxon>Viridiplantae</taxon>
        <taxon>Streptophyta</taxon>
        <taxon>Embryophyta</taxon>
        <taxon>Tracheophyta</taxon>
        <taxon>Lycopodiopsida</taxon>
        <taxon>Selaginellales</taxon>
        <taxon>Selaginellaceae</taxon>
        <taxon>Selaginella</taxon>
    </lineage>
</organism>
<dbReference type="KEGG" id="smo:SELMODRAFT_409879"/>
<dbReference type="EMBL" id="GL377576">
    <property type="protein sequence ID" value="EFJ29895.1"/>
    <property type="molecule type" value="Genomic_DNA"/>
</dbReference>
<gene>
    <name evidence="1" type="ORF">SELMODRAFT_409879</name>
</gene>
<dbReference type="InParanoid" id="D8RCR9"/>
<proteinExistence type="predicted"/>
<accession>D8RCR9</accession>
<evidence type="ECO:0000313" key="1">
    <source>
        <dbReference type="EMBL" id="EFJ29895.1"/>
    </source>
</evidence>
<reference evidence="1 2" key="1">
    <citation type="journal article" date="2011" name="Science">
        <title>The Selaginella genome identifies genetic changes associated with the evolution of vascular plants.</title>
        <authorList>
            <person name="Banks J.A."/>
            <person name="Nishiyama T."/>
            <person name="Hasebe M."/>
            <person name="Bowman J.L."/>
            <person name="Gribskov M."/>
            <person name="dePamphilis C."/>
            <person name="Albert V.A."/>
            <person name="Aono N."/>
            <person name="Aoyama T."/>
            <person name="Ambrose B.A."/>
            <person name="Ashton N.W."/>
            <person name="Axtell M.J."/>
            <person name="Barker E."/>
            <person name="Barker M.S."/>
            <person name="Bennetzen J.L."/>
            <person name="Bonawitz N.D."/>
            <person name="Chapple C."/>
            <person name="Cheng C."/>
            <person name="Correa L.G."/>
            <person name="Dacre M."/>
            <person name="DeBarry J."/>
            <person name="Dreyer I."/>
            <person name="Elias M."/>
            <person name="Engstrom E.M."/>
            <person name="Estelle M."/>
            <person name="Feng L."/>
            <person name="Finet C."/>
            <person name="Floyd S.K."/>
            <person name="Frommer W.B."/>
            <person name="Fujita T."/>
            <person name="Gramzow L."/>
            <person name="Gutensohn M."/>
            <person name="Harholt J."/>
            <person name="Hattori M."/>
            <person name="Heyl A."/>
            <person name="Hirai T."/>
            <person name="Hiwatashi Y."/>
            <person name="Ishikawa M."/>
            <person name="Iwata M."/>
            <person name="Karol K.G."/>
            <person name="Koehler B."/>
            <person name="Kolukisaoglu U."/>
            <person name="Kubo M."/>
            <person name="Kurata T."/>
            <person name="Lalonde S."/>
            <person name="Li K."/>
            <person name="Li Y."/>
            <person name="Litt A."/>
            <person name="Lyons E."/>
            <person name="Manning G."/>
            <person name="Maruyama T."/>
            <person name="Michael T.P."/>
            <person name="Mikami K."/>
            <person name="Miyazaki S."/>
            <person name="Morinaga S."/>
            <person name="Murata T."/>
            <person name="Mueller-Roeber B."/>
            <person name="Nelson D.R."/>
            <person name="Obara M."/>
            <person name="Oguri Y."/>
            <person name="Olmstead R.G."/>
            <person name="Onodera N."/>
            <person name="Petersen B.L."/>
            <person name="Pils B."/>
            <person name="Prigge M."/>
            <person name="Rensing S.A."/>
            <person name="Riano-Pachon D.M."/>
            <person name="Roberts A.W."/>
            <person name="Sato Y."/>
            <person name="Scheller H.V."/>
            <person name="Schulz B."/>
            <person name="Schulz C."/>
            <person name="Shakirov E.V."/>
            <person name="Shibagaki N."/>
            <person name="Shinohara N."/>
            <person name="Shippen D.E."/>
            <person name="Soerensen I."/>
            <person name="Sotooka R."/>
            <person name="Sugimoto N."/>
            <person name="Sugita M."/>
            <person name="Sumikawa N."/>
            <person name="Tanurdzic M."/>
            <person name="Theissen G."/>
            <person name="Ulvskov P."/>
            <person name="Wakazuki S."/>
            <person name="Weng J.K."/>
            <person name="Willats W.W."/>
            <person name="Wipf D."/>
            <person name="Wolf P.G."/>
            <person name="Yang L."/>
            <person name="Zimmer A.D."/>
            <person name="Zhu Q."/>
            <person name="Mitros T."/>
            <person name="Hellsten U."/>
            <person name="Loque D."/>
            <person name="Otillar R."/>
            <person name="Salamov A."/>
            <person name="Schmutz J."/>
            <person name="Shapiro H."/>
            <person name="Lindquist E."/>
            <person name="Lucas S."/>
            <person name="Rokhsar D."/>
            <person name="Grigoriev I.V."/>
        </authorList>
    </citation>
    <scope>NUCLEOTIDE SEQUENCE [LARGE SCALE GENOMIC DNA]</scope>
</reference>
<evidence type="ECO:0000313" key="2">
    <source>
        <dbReference type="Proteomes" id="UP000001514"/>
    </source>
</evidence>
<dbReference type="HOGENOM" id="CLU_2053721_0_0_1"/>
<dbReference type="Proteomes" id="UP000001514">
    <property type="component" value="Unassembled WGS sequence"/>
</dbReference>
<dbReference type="AlphaFoldDB" id="D8RCR9"/>
<keyword evidence="2" id="KW-1185">Reference proteome</keyword>
<dbReference type="Gramene" id="EFJ29895">
    <property type="protein sequence ID" value="EFJ29895"/>
    <property type="gene ID" value="SELMODRAFT_409879"/>
</dbReference>
<name>D8RCR9_SELML</name>